<dbReference type="EMBL" id="CM000951">
    <property type="protein sequence ID" value="EDY55666.1"/>
    <property type="molecule type" value="Genomic_DNA"/>
</dbReference>
<feature type="transmembrane region" description="Helical" evidence="1">
    <location>
        <begin position="56"/>
        <end position="78"/>
    </location>
</feature>
<organism evidence="2 3">
    <name type="scientific">Streptomyces sviceus (strain ATCC 29083 / DSM 924 / JCM 4929 / NBRC 13980 / NCIMB 11184 / NRRL 5439 / UC 5370)</name>
    <dbReference type="NCBI Taxonomy" id="463191"/>
    <lineage>
        <taxon>Bacteria</taxon>
        <taxon>Bacillati</taxon>
        <taxon>Actinomycetota</taxon>
        <taxon>Actinomycetes</taxon>
        <taxon>Kitasatosporales</taxon>
        <taxon>Streptomycetaceae</taxon>
        <taxon>Streptomyces</taxon>
    </lineage>
</organism>
<accession>B5HS61</accession>
<gene>
    <name evidence="2" type="ORF">SSEG_02246</name>
</gene>
<name>B5HS61_STRX2</name>
<keyword evidence="1" id="KW-1133">Transmembrane helix</keyword>
<reference evidence="2" key="1">
    <citation type="submission" date="2009-10" db="EMBL/GenBank/DDBJ databases">
        <title>The genome sequence of Streptomyces sviceus strain ATCC 29083.</title>
        <authorList>
            <consortium name="The Broad Institute Genome Sequencing Platform"/>
            <consortium name="Broad Institute Microbial Sequencing Center"/>
            <person name="Fischbach M."/>
            <person name="Godfrey P."/>
            <person name="Ward D."/>
            <person name="Young S."/>
            <person name="Zeng Q."/>
            <person name="Koehrsen M."/>
            <person name="Alvarado L."/>
            <person name="Berlin A.M."/>
            <person name="Bochicchio J."/>
            <person name="Borenstein D."/>
            <person name="Chapman S.B."/>
            <person name="Chen Z."/>
            <person name="Engels R."/>
            <person name="Freedman E."/>
            <person name="Gellesch M."/>
            <person name="Goldberg J."/>
            <person name="Griggs A."/>
            <person name="Gujja S."/>
            <person name="Heilman E.R."/>
            <person name="Heiman D.I."/>
            <person name="Hepburn T.A."/>
            <person name="Howarth C."/>
            <person name="Jen D."/>
            <person name="Larson L."/>
            <person name="Lewis B."/>
            <person name="Mehta T."/>
            <person name="Park D."/>
            <person name="Pearson M."/>
            <person name="Richards J."/>
            <person name="Roberts A."/>
            <person name="Saif S."/>
            <person name="Shea T.D."/>
            <person name="Shenoy N."/>
            <person name="Sisk P."/>
            <person name="Stolte C."/>
            <person name="Sykes S.N."/>
            <person name="Thomson T."/>
            <person name="Walk T."/>
            <person name="White J."/>
            <person name="Yandava C."/>
            <person name="Straight P."/>
            <person name="Clardy J."/>
            <person name="Hung D."/>
            <person name="Kolter R."/>
            <person name="Mekalanos J."/>
            <person name="Walker S."/>
            <person name="Walsh C.T."/>
            <person name="Wieland-Brown L.C."/>
            <person name="Haas B."/>
            <person name="Nusbaum C."/>
            <person name="Birren B."/>
        </authorList>
    </citation>
    <scope>NUCLEOTIDE SEQUENCE [LARGE SCALE GENOMIC DNA]</scope>
    <source>
        <strain evidence="2">ATCC 29083</strain>
    </source>
</reference>
<protein>
    <submittedName>
        <fullName evidence="2">Uncharacterized protein</fullName>
    </submittedName>
</protein>
<dbReference type="Proteomes" id="UP000002785">
    <property type="component" value="Chromosome"/>
</dbReference>
<proteinExistence type="predicted"/>
<keyword evidence="1" id="KW-0472">Membrane</keyword>
<evidence type="ECO:0000256" key="1">
    <source>
        <dbReference type="SAM" id="Phobius"/>
    </source>
</evidence>
<evidence type="ECO:0000313" key="2">
    <source>
        <dbReference type="EMBL" id="EDY55666.1"/>
    </source>
</evidence>
<dbReference type="AlphaFoldDB" id="B5HS61"/>
<keyword evidence="1" id="KW-0812">Transmembrane</keyword>
<evidence type="ECO:0000313" key="3">
    <source>
        <dbReference type="Proteomes" id="UP000002785"/>
    </source>
</evidence>
<sequence>MAVSQSAASVSTMAKAVDTGAVIKNFLADRRRDRQLRTEDHLLCDGDRRGDLHRPVSFPVGAVSVAATGVGSTVYLLIRRRDTGLPGQGPFIRVVGIPPGRRSHCRSVTAAGP</sequence>
<keyword evidence="3" id="KW-1185">Reference proteome</keyword>
<dbReference type="HOGENOM" id="CLU_2132217_0_0_11"/>